<reference evidence="3" key="1">
    <citation type="journal article" date="2010" name="Genome Res.">
        <title>Population genomic sequencing of Coccidioides fungi reveals recent hybridization and transposon control.</title>
        <authorList>
            <person name="Neafsey D.E."/>
            <person name="Barker B.M."/>
            <person name="Sharpton T.J."/>
            <person name="Stajich J.E."/>
            <person name="Park D.J."/>
            <person name="Whiston E."/>
            <person name="Hung C.-Y."/>
            <person name="McMahan C."/>
            <person name="White J."/>
            <person name="Sykes S."/>
            <person name="Heiman D."/>
            <person name="Young S."/>
            <person name="Zeng Q."/>
            <person name="Abouelleil A."/>
            <person name="Aftuck L."/>
            <person name="Bessette D."/>
            <person name="Brown A."/>
            <person name="FitzGerald M."/>
            <person name="Lui A."/>
            <person name="Macdonald J.P."/>
            <person name="Priest M."/>
            <person name="Orbach M.J."/>
            <person name="Galgiani J.N."/>
            <person name="Kirkland T.N."/>
            <person name="Cole G.T."/>
            <person name="Birren B.W."/>
            <person name="Henn M.R."/>
            <person name="Taylor J.W."/>
            <person name="Rounsley S.D."/>
        </authorList>
    </citation>
    <scope>NUCLEOTIDE SEQUENCE [LARGE SCALE GENOMIC DNA]</scope>
    <source>
        <strain evidence="3">RMSCC 757 / Silveira</strain>
    </source>
</reference>
<feature type="compositionally biased region" description="Basic residues" evidence="1">
    <location>
        <begin position="122"/>
        <end position="139"/>
    </location>
</feature>
<dbReference type="HOGENOM" id="CLU_1161033_0_0_1"/>
<name>E9DH23_COCPS</name>
<proteinExistence type="predicted"/>
<protein>
    <submittedName>
        <fullName evidence="2">Uncharacterized protein</fullName>
    </submittedName>
</protein>
<dbReference type="EMBL" id="GL636507">
    <property type="protein sequence ID" value="EFW14245.1"/>
    <property type="molecule type" value="Genomic_DNA"/>
</dbReference>
<organism evidence="3">
    <name type="scientific">Coccidioides posadasii (strain RMSCC 757 / Silveira)</name>
    <name type="common">Valley fever fungus</name>
    <dbReference type="NCBI Taxonomy" id="443226"/>
    <lineage>
        <taxon>Eukaryota</taxon>
        <taxon>Fungi</taxon>
        <taxon>Dikarya</taxon>
        <taxon>Ascomycota</taxon>
        <taxon>Pezizomycotina</taxon>
        <taxon>Eurotiomycetes</taxon>
        <taxon>Eurotiomycetidae</taxon>
        <taxon>Onygenales</taxon>
        <taxon>Onygenaceae</taxon>
        <taxon>Coccidioides</taxon>
    </lineage>
</organism>
<accession>E9DH23</accession>
<feature type="region of interest" description="Disordered" evidence="1">
    <location>
        <begin position="87"/>
        <end position="140"/>
    </location>
</feature>
<keyword evidence="3" id="KW-1185">Reference proteome</keyword>
<dbReference type="OMA" id="EERWIEW"/>
<feature type="compositionally biased region" description="Low complexity" evidence="1">
    <location>
        <begin position="192"/>
        <end position="201"/>
    </location>
</feature>
<evidence type="ECO:0000313" key="2">
    <source>
        <dbReference type="EMBL" id="EFW14245.1"/>
    </source>
</evidence>
<evidence type="ECO:0000313" key="3">
    <source>
        <dbReference type="Proteomes" id="UP000002497"/>
    </source>
</evidence>
<feature type="compositionally biased region" description="Polar residues" evidence="1">
    <location>
        <begin position="31"/>
        <end position="43"/>
    </location>
</feature>
<feature type="region of interest" description="Disordered" evidence="1">
    <location>
        <begin position="170"/>
        <end position="201"/>
    </location>
</feature>
<dbReference type="VEuPathDB" id="FungiDB:CPSG_09095"/>
<dbReference type="OrthoDB" id="4211674at2759"/>
<evidence type="ECO:0000256" key="1">
    <source>
        <dbReference type="SAM" id="MobiDB-lite"/>
    </source>
</evidence>
<gene>
    <name evidence="2" type="ORF">CPSG_09095</name>
</gene>
<dbReference type="Proteomes" id="UP000002497">
    <property type="component" value="Unassembled WGS sequence"/>
</dbReference>
<feature type="compositionally biased region" description="Basic and acidic residues" evidence="1">
    <location>
        <begin position="87"/>
        <end position="121"/>
    </location>
</feature>
<feature type="region of interest" description="Disordered" evidence="1">
    <location>
        <begin position="31"/>
        <end position="74"/>
    </location>
</feature>
<dbReference type="AlphaFoldDB" id="E9DH23"/>
<reference evidence="3" key="2">
    <citation type="submission" date="2010-03" db="EMBL/GenBank/DDBJ databases">
        <title>The genome sequence of Coccidioides posadasii strain Silveira.</title>
        <authorList>
            <consortium name="The Broad Institute Genome Sequencing Center for Infectious Disease"/>
            <person name="Neafsey D."/>
            <person name="Orbach M."/>
            <person name="Henn M.R."/>
            <person name="Cole G.T."/>
            <person name="Galgiani J."/>
            <person name="Gardner M.J."/>
            <person name="Kirkland T.N."/>
            <person name="Taylor J.W."/>
            <person name="Young S.K."/>
            <person name="Zeng Q."/>
            <person name="Koehrsen M."/>
            <person name="Alvarado L."/>
            <person name="Berlin A."/>
            <person name="Borenstein D."/>
            <person name="Chapman S.B."/>
            <person name="Chen Z."/>
            <person name="Engels R."/>
            <person name="Freedman E."/>
            <person name="Gellesch M."/>
            <person name="Goldberg J."/>
            <person name="Griggs A."/>
            <person name="Gujja S."/>
            <person name="Heilman E."/>
            <person name="Heiman D."/>
            <person name="Howarth C."/>
            <person name="Jen D."/>
            <person name="Larson L."/>
            <person name="Mehta T."/>
            <person name="Neiman D."/>
            <person name="Park D."/>
            <person name="Pearson M."/>
            <person name="Richards J."/>
            <person name="Roberts A."/>
            <person name="Saif S."/>
            <person name="Shea T."/>
            <person name="Shenoy N."/>
            <person name="Sisk P."/>
            <person name="Stolte C."/>
            <person name="Sykes S."/>
            <person name="Walk T."/>
            <person name="White J."/>
            <person name="Yandava C."/>
            <person name="Haas B."/>
            <person name="Nusbaum C."/>
            <person name="Birren B."/>
        </authorList>
    </citation>
    <scope>NUCLEOTIDE SEQUENCE [LARGE SCALE GENOMIC DNA]</scope>
    <source>
        <strain evidence="3">RMSCC 757 / Silveira</strain>
    </source>
</reference>
<sequence>MSTATGGDTHAGCLYRQAVSNAEAYTSKNLRCSTNDRGATTTYEKPLRWPYASESEASGGGDSVTNVDLDQPSIGRRRMFREAKLQQELQKKQAARDVEKRQIEQEDAHKKTWEQQEAEKIKHARQRKAQHVAHEKKKALQLAEKEKQVVECANKHQQSGLQALASKCCQKNSSTKEPHYRKPIQPSKRGSKSSTSISSKTLGSLAKKSTVDISLNSFLSTPQISRSGCNIRPSTCLFS</sequence>